<dbReference type="InterPro" id="IPR051800">
    <property type="entry name" value="PqiA-PqiB_transport"/>
</dbReference>
<evidence type="ECO:0000256" key="5">
    <source>
        <dbReference type="ARBA" id="ARBA00022989"/>
    </source>
</evidence>
<proteinExistence type="predicted"/>
<dbReference type="InterPro" id="IPR007498">
    <property type="entry name" value="PqiA-like"/>
</dbReference>
<evidence type="ECO:0000313" key="9">
    <source>
        <dbReference type="Proteomes" id="UP001501565"/>
    </source>
</evidence>
<comment type="subcellular location">
    <subcellularLocation>
        <location evidence="1">Cell inner membrane</location>
    </subcellularLocation>
</comment>
<evidence type="ECO:0000256" key="6">
    <source>
        <dbReference type="ARBA" id="ARBA00023136"/>
    </source>
</evidence>
<evidence type="ECO:0000313" key="8">
    <source>
        <dbReference type="EMBL" id="GAA3940612.1"/>
    </source>
</evidence>
<gene>
    <name evidence="8" type="ORF">GCM10022277_40720</name>
</gene>
<keyword evidence="3" id="KW-0997">Cell inner membrane</keyword>
<dbReference type="PANTHER" id="PTHR30462">
    <property type="entry name" value="INTERMEMBRANE TRANSPORT PROTEIN PQIB-RELATED"/>
    <property type="match status" value="1"/>
</dbReference>
<evidence type="ECO:0000256" key="3">
    <source>
        <dbReference type="ARBA" id="ARBA00022519"/>
    </source>
</evidence>
<evidence type="ECO:0000256" key="2">
    <source>
        <dbReference type="ARBA" id="ARBA00022475"/>
    </source>
</evidence>
<sequence length="192" mass="20884">MPQGYNQARCSLCGSKVFYRKPQSFSHTMALVITGFILLIPANVYPVMTVLYLGTASTDTIISGVLSLIDYGMYGIALVVFIASVAVPVLKLFGILFMLLIVHFQMPLDKKQSAQAYRVIELIGKWSMLDLFVVSILVTLVNLDAIATISAGAGATAFSAVVVVTMIAAHSFDPRLIWDLEVKPQNNHLTGE</sequence>
<feature type="transmembrane region" description="Helical" evidence="7">
    <location>
        <begin position="123"/>
        <end position="143"/>
    </location>
</feature>
<evidence type="ECO:0000256" key="4">
    <source>
        <dbReference type="ARBA" id="ARBA00022692"/>
    </source>
</evidence>
<reference evidence="9" key="1">
    <citation type="journal article" date="2019" name="Int. J. Syst. Evol. Microbiol.">
        <title>The Global Catalogue of Microorganisms (GCM) 10K type strain sequencing project: providing services to taxonomists for standard genome sequencing and annotation.</title>
        <authorList>
            <consortium name="The Broad Institute Genomics Platform"/>
            <consortium name="The Broad Institute Genome Sequencing Center for Infectious Disease"/>
            <person name="Wu L."/>
            <person name="Ma J."/>
        </authorList>
    </citation>
    <scope>NUCLEOTIDE SEQUENCE [LARGE SCALE GENOMIC DNA]</scope>
    <source>
        <strain evidence="9">JCM 17551</strain>
    </source>
</reference>
<feature type="transmembrane region" description="Helical" evidence="7">
    <location>
        <begin position="149"/>
        <end position="169"/>
    </location>
</feature>
<comment type="caution">
    <text evidence="8">The sequence shown here is derived from an EMBL/GenBank/DDBJ whole genome shotgun (WGS) entry which is preliminary data.</text>
</comment>
<dbReference type="Pfam" id="PF04403">
    <property type="entry name" value="PqiA"/>
    <property type="match status" value="1"/>
</dbReference>
<dbReference type="EMBL" id="BAABBN010000015">
    <property type="protein sequence ID" value="GAA3940612.1"/>
    <property type="molecule type" value="Genomic_DNA"/>
</dbReference>
<feature type="transmembrane region" description="Helical" evidence="7">
    <location>
        <begin position="29"/>
        <end position="53"/>
    </location>
</feature>
<name>A0ABP7N9G7_9GAMM</name>
<dbReference type="RefSeq" id="WP_344800493.1">
    <property type="nucleotide sequence ID" value="NZ_BAABBN010000015.1"/>
</dbReference>
<keyword evidence="4 7" id="KW-0812">Transmembrane</keyword>
<keyword evidence="9" id="KW-1185">Reference proteome</keyword>
<dbReference type="PANTHER" id="PTHR30462:SF3">
    <property type="entry name" value="INTERMEMBRANE TRANSPORT PROTEIN PQIA"/>
    <property type="match status" value="1"/>
</dbReference>
<organism evidence="8 9">
    <name type="scientific">Litoribacillus peritrichatus</name>
    <dbReference type="NCBI Taxonomy" id="718191"/>
    <lineage>
        <taxon>Bacteria</taxon>
        <taxon>Pseudomonadati</taxon>
        <taxon>Pseudomonadota</taxon>
        <taxon>Gammaproteobacteria</taxon>
        <taxon>Oceanospirillales</taxon>
        <taxon>Oceanospirillaceae</taxon>
        <taxon>Litoribacillus</taxon>
    </lineage>
</organism>
<evidence type="ECO:0000256" key="7">
    <source>
        <dbReference type="SAM" id="Phobius"/>
    </source>
</evidence>
<feature type="transmembrane region" description="Helical" evidence="7">
    <location>
        <begin position="73"/>
        <end position="102"/>
    </location>
</feature>
<protein>
    <submittedName>
        <fullName evidence="8">Paraquat-inducible protein A</fullName>
    </submittedName>
</protein>
<accession>A0ABP7N9G7</accession>
<keyword evidence="2" id="KW-1003">Cell membrane</keyword>
<evidence type="ECO:0000256" key="1">
    <source>
        <dbReference type="ARBA" id="ARBA00004533"/>
    </source>
</evidence>
<dbReference type="Proteomes" id="UP001501565">
    <property type="component" value="Unassembled WGS sequence"/>
</dbReference>
<keyword evidence="6 7" id="KW-0472">Membrane</keyword>
<keyword evidence="5 7" id="KW-1133">Transmembrane helix</keyword>